<name>A0AAF0UI58_SOLVR</name>
<sequence length="295" mass="34101">MTTRRANARRMEGDNMGQEVPPQAPPSAFQVLDQVATAQANREVVAPVNPNLGTAAARVRDITWMNPQELYSSKVLEDPQEFIDEIYKILAIMVVTPWKEATPERVGPIKWERLKSAFLDRFFLSEMRKAKVLEFINLRQGNMSVREYALSFTQLEEDIPKTSFRTRYGHYEFLVMSFSLTNAPTTFMDLMSMEFRQYLDIFVIVFIDNTLIYSRSENDHIDHLRIVLQIHKDQQLFAKFSKCAFLLRSVAFLGHIVSSKGIEVDPKKMDSVKSWPRPLSPSDIRSFLGLASYYR</sequence>
<feature type="domain" description="Reverse transcriptase" evidence="2">
    <location>
        <begin position="125"/>
        <end position="256"/>
    </location>
</feature>
<dbReference type="Gene3D" id="3.30.70.270">
    <property type="match status" value="1"/>
</dbReference>
<dbReference type="PANTHER" id="PTHR24559:SF444">
    <property type="entry name" value="REVERSE TRANSCRIPTASE DOMAIN-CONTAINING PROTEIN"/>
    <property type="match status" value="1"/>
</dbReference>
<protein>
    <recommendedName>
        <fullName evidence="2">Reverse transcriptase domain-containing protein</fullName>
    </recommendedName>
</protein>
<proteinExistence type="predicted"/>
<feature type="region of interest" description="Disordered" evidence="1">
    <location>
        <begin position="1"/>
        <end position="23"/>
    </location>
</feature>
<evidence type="ECO:0000313" key="3">
    <source>
        <dbReference type="EMBL" id="WMV45898.1"/>
    </source>
</evidence>
<dbReference type="CDD" id="cd01647">
    <property type="entry name" value="RT_LTR"/>
    <property type="match status" value="1"/>
</dbReference>
<dbReference type="InterPro" id="IPR043128">
    <property type="entry name" value="Rev_trsase/Diguanyl_cyclase"/>
</dbReference>
<dbReference type="InterPro" id="IPR053134">
    <property type="entry name" value="RNA-dir_DNA_polymerase"/>
</dbReference>
<dbReference type="PANTHER" id="PTHR24559">
    <property type="entry name" value="TRANSPOSON TY3-I GAG-POL POLYPROTEIN"/>
    <property type="match status" value="1"/>
</dbReference>
<dbReference type="InterPro" id="IPR000477">
    <property type="entry name" value="RT_dom"/>
</dbReference>
<evidence type="ECO:0000313" key="4">
    <source>
        <dbReference type="Proteomes" id="UP001234989"/>
    </source>
</evidence>
<reference evidence="3" key="1">
    <citation type="submission" date="2023-08" db="EMBL/GenBank/DDBJ databases">
        <title>A de novo genome assembly of Solanum verrucosum Schlechtendal, a Mexican diploid species geographically isolated from the other diploid A-genome species in potato relatives.</title>
        <authorList>
            <person name="Hosaka K."/>
        </authorList>
    </citation>
    <scope>NUCLEOTIDE SEQUENCE</scope>
    <source>
        <tissue evidence="3">Young leaves</tissue>
    </source>
</reference>
<dbReference type="AlphaFoldDB" id="A0AAF0UI58"/>
<dbReference type="Proteomes" id="UP001234989">
    <property type="component" value="Chromosome 9"/>
</dbReference>
<dbReference type="EMBL" id="CP133620">
    <property type="protein sequence ID" value="WMV45898.1"/>
    <property type="molecule type" value="Genomic_DNA"/>
</dbReference>
<keyword evidence="4" id="KW-1185">Reference proteome</keyword>
<dbReference type="Pfam" id="PF00078">
    <property type="entry name" value="RVT_1"/>
    <property type="match status" value="1"/>
</dbReference>
<evidence type="ECO:0000256" key="1">
    <source>
        <dbReference type="SAM" id="MobiDB-lite"/>
    </source>
</evidence>
<organism evidence="3 4">
    <name type="scientific">Solanum verrucosum</name>
    <dbReference type="NCBI Taxonomy" id="315347"/>
    <lineage>
        <taxon>Eukaryota</taxon>
        <taxon>Viridiplantae</taxon>
        <taxon>Streptophyta</taxon>
        <taxon>Embryophyta</taxon>
        <taxon>Tracheophyta</taxon>
        <taxon>Spermatophyta</taxon>
        <taxon>Magnoliopsida</taxon>
        <taxon>eudicotyledons</taxon>
        <taxon>Gunneridae</taxon>
        <taxon>Pentapetalae</taxon>
        <taxon>asterids</taxon>
        <taxon>lamiids</taxon>
        <taxon>Solanales</taxon>
        <taxon>Solanaceae</taxon>
        <taxon>Solanoideae</taxon>
        <taxon>Solaneae</taxon>
        <taxon>Solanum</taxon>
    </lineage>
</organism>
<evidence type="ECO:0000259" key="2">
    <source>
        <dbReference type="Pfam" id="PF00078"/>
    </source>
</evidence>
<dbReference type="Gene3D" id="3.10.10.10">
    <property type="entry name" value="HIV Type 1 Reverse Transcriptase, subunit A, domain 1"/>
    <property type="match status" value="1"/>
</dbReference>
<accession>A0AAF0UI58</accession>
<gene>
    <name evidence="3" type="ORF">MTR67_039283</name>
</gene>
<dbReference type="SUPFAM" id="SSF56672">
    <property type="entry name" value="DNA/RNA polymerases"/>
    <property type="match status" value="1"/>
</dbReference>
<dbReference type="InterPro" id="IPR043502">
    <property type="entry name" value="DNA/RNA_pol_sf"/>
</dbReference>